<gene>
    <name evidence="2" type="ORF">OS242_20790</name>
</gene>
<keyword evidence="3" id="KW-1185">Reference proteome</keyword>
<dbReference type="RefSeq" id="WP_267153596.1">
    <property type="nucleotide sequence ID" value="NZ_JAPMLT010000018.1"/>
</dbReference>
<dbReference type="EMBL" id="JAPMLT010000018">
    <property type="protein sequence ID" value="MCX7572349.1"/>
    <property type="molecule type" value="Genomic_DNA"/>
</dbReference>
<accession>A0ABT3X628</accession>
<evidence type="ECO:0000256" key="1">
    <source>
        <dbReference type="SAM" id="MobiDB-lite"/>
    </source>
</evidence>
<sequence length="107" mass="12339">GTPPAFVLSQDQTLNKSLVHSELNRWLENRSRNTRLVFKDQSGKTCRSSATFIRLTHILWLVNRFVSFLHQRRQDLSYHLPHAYSTGFPKQTQTKTKKTPDLSGALS</sequence>
<evidence type="ECO:0000313" key="2">
    <source>
        <dbReference type="EMBL" id="MCX7572349.1"/>
    </source>
</evidence>
<dbReference type="Proteomes" id="UP001208017">
    <property type="component" value="Unassembled WGS sequence"/>
</dbReference>
<feature type="non-terminal residue" evidence="2">
    <location>
        <position position="1"/>
    </location>
</feature>
<name>A0ABT3X628_9BACL</name>
<evidence type="ECO:0000313" key="3">
    <source>
        <dbReference type="Proteomes" id="UP001208017"/>
    </source>
</evidence>
<feature type="region of interest" description="Disordered" evidence="1">
    <location>
        <begin position="84"/>
        <end position="107"/>
    </location>
</feature>
<organism evidence="2 3">
    <name type="scientific">Tumebacillus lacus</name>
    <dbReference type="NCBI Taxonomy" id="2995335"/>
    <lineage>
        <taxon>Bacteria</taxon>
        <taxon>Bacillati</taxon>
        <taxon>Bacillota</taxon>
        <taxon>Bacilli</taxon>
        <taxon>Bacillales</taxon>
        <taxon>Alicyclobacillaceae</taxon>
        <taxon>Tumebacillus</taxon>
    </lineage>
</organism>
<proteinExistence type="predicted"/>
<comment type="caution">
    <text evidence="2">The sequence shown here is derived from an EMBL/GenBank/DDBJ whole genome shotgun (WGS) entry which is preliminary data.</text>
</comment>
<reference evidence="2 3" key="1">
    <citation type="submission" date="2022-11" db="EMBL/GenBank/DDBJ databases">
        <title>Study of microbial diversity in lake waters.</title>
        <authorList>
            <person name="Zhang J."/>
        </authorList>
    </citation>
    <scope>NUCLEOTIDE SEQUENCE [LARGE SCALE GENOMIC DNA]</scope>
    <source>
        <strain evidence="2 3">DT12</strain>
    </source>
</reference>
<protein>
    <submittedName>
        <fullName evidence="2">Uncharacterized protein</fullName>
    </submittedName>
</protein>